<proteinExistence type="predicted"/>
<name>A0A1G7UTZ5_9LACT</name>
<dbReference type="STRING" id="120956.SAMN05421791_1126"/>
<keyword evidence="3" id="KW-1185">Reference proteome</keyword>
<dbReference type="AlphaFoldDB" id="A0A1G7UTZ5"/>
<evidence type="ECO:0000313" key="3">
    <source>
        <dbReference type="Proteomes" id="UP000199708"/>
    </source>
</evidence>
<protein>
    <recommendedName>
        <fullName evidence="1">Transposase IS30-like HTH domain-containing protein</fullName>
    </recommendedName>
</protein>
<dbReference type="Pfam" id="PF13936">
    <property type="entry name" value="HTH_38"/>
    <property type="match status" value="1"/>
</dbReference>
<dbReference type="SUPFAM" id="SSF88659">
    <property type="entry name" value="Sigma3 and sigma4 domains of RNA polymerase sigma factors"/>
    <property type="match status" value="1"/>
</dbReference>
<sequence>MAYTHLTRDELVWIETYYHQGHKVSDIAKHLQRALQTIYNVVNFLKAGGSAISYYARYKQNKANCGRKKVKLSTQHIQEIKDKLTLG</sequence>
<dbReference type="InterPro" id="IPR013324">
    <property type="entry name" value="RNA_pol_sigma_r3/r4-like"/>
</dbReference>
<dbReference type="InterPro" id="IPR025246">
    <property type="entry name" value="IS30-like_HTH"/>
</dbReference>
<dbReference type="Proteomes" id="UP000199708">
    <property type="component" value="Unassembled WGS sequence"/>
</dbReference>
<evidence type="ECO:0000313" key="2">
    <source>
        <dbReference type="EMBL" id="SDG51003.1"/>
    </source>
</evidence>
<reference evidence="2 3" key="1">
    <citation type="submission" date="2016-10" db="EMBL/GenBank/DDBJ databases">
        <authorList>
            <person name="de Groot N.N."/>
        </authorList>
    </citation>
    <scope>NUCLEOTIDE SEQUENCE [LARGE SCALE GENOMIC DNA]</scope>
    <source>
        <strain evidence="2 3">ATCC BAA-466</strain>
    </source>
</reference>
<gene>
    <name evidence="2" type="ORF">SAMN05421791_1126</name>
</gene>
<accession>A0A1G7UTZ5</accession>
<evidence type="ECO:0000259" key="1">
    <source>
        <dbReference type="Pfam" id="PF13936"/>
    </source>
</evidence>
<organism evidence="2 3">
    <name type="scientific">Facklamia miroungae</name>
    <dbReference type="NCBI Taxonomy" id="120956"/>
    <lineage>
        <taxon>Bacteria</taxon>
        <taxon>Bacillati</taxon>
        <taxon>Bacillota</taxon>
        <taxon>Bacilli</taxon>
        <taxon>Lactobacillales</taxon>
        <taxon>Aerococcaceae</taxon>
        <taxon>Facklamia</taxon>
    </lineage>
</organism>
<dbReference type="EMBL" id="FNCK01000012">
    <property type="protein sequence ID" value="SDG51003.1"/>
    <property type="molecule type" value="Genomic_DNA"/>
</dbReference>
<feature type="domain" description="Transposase IS30-like HTH" evidence="1">
    <location>
        <begin position="3"/>
        <end position="42"/>
    </location>
</feature>